<feature type="transmembrane region" description="Helical" evidence="1">
    <location>
        <begin position="23"/>
        <end position="56"/>
    </location>
</feature>
<dbReference type="Pfam" id="PF13828">
    <property type="entry name" value="DUF4190"/>
    <property type="match status" value="1"/>
</dbReference>
<dbReference type="RefSeq" id="WP_368505115.1">
    <property type="nucleotide sequence ID" value="NZ_CP162551.1"/>
</dbReference>
<protein>
    <submittedName>
        <fullName evidence="3">DUF4190 domain-containing protein</fullName>
    </submittedName>
</protein>
<feature type="transmembrane region" description="Helical" evidence="1">
    <location>
        <begin position="68"/>
        <end position="97"/>
    </location>
</feature>
<gene>
    <name evidence="3" type="ORF">AB3N04_05560</name>
</gene>
<dbReference type="EMBL" id="CP162551">
    <property type="protein sequence ID" value="XDI37787.1"/>
    <property type="molecule type" value="Genomic_DNA"/>
</dbReference>
<reference evidence="3" key="1">
    <citation type="submission" date="2024-07" db="EMBL/GenBank/DDBJ databases">
        <title>Identification and characteristics of an arsenic-resistant bacterial isolate, which belongs to a novel species.</title>
        <authorList>
            <person name="Juszczyk A."/>
            <person name="Kowalczyk A."/>
            <person name="Was K."/>
            <person name="Kosowicz W."/>
            <person name="Budzyn A."/>
            <person name="Latowski D."/>
        </authorList>
    </citation>
    <scope>NUCLEOTIDE SEQUENCE</scope>
    <source>
        <strain evidence="3">As8PL</strain>
    </source>
</reference>
<name>A0AB39BVF1_9BACI</name>
<accession>A0AB39BVF1</accession>
<keyword evidence="1" id="KW-1133">Transmembrane helix</keyword>
<sequence length="105" mass="11507">MDKSIDQGGYRNGYEERVLNTKAVISLVLGCVSLLLILLTLIGLVIAIIGFFVSYVSLKEIHKTNQQGYGLAVAGLTCNTLAIIIPLLMLIVSLLFFTPAEMRMF</sequence>
<evidence type="ECO:0000259" key="2">
    <source>
        <dbReference type="Pfam" id="PF13828"/>
    </source>
</evidence>
<evidence type="ECO:0000313" key="3">
    <source>
        <dbReference type="EMBL" id="XDI37787.1"/>
    </source>
</evidence>
<proteinExistence type="predicted"/>
<keyword evidence="1" id="KW-0472">Membrane</keyword>
<keyword evidence="1" id="KW-0812">Transmembrane</keyword>
<dbReference type="InterPro" id="IPR025241">
    <property type="entry name" value="DUF4190"/>
</dbReference>
<evidence type="ECO:0000256" key="1">
    <source>
        <dbReference type="SAM" id="Phobius"/>
    </source>
</evidence>
<dbReference type="AlphaFoldDB" id="A0AB39BVF1"/>
<feature type="domain" description="DUF4190" evidence="2">
    <location>
        <begin position="23"/>
        <end position="88"/>
    </location>
</feature>
<organism evidence="3">
    <name type="scientific">Alkalihalophilus sp. As8PL</name>
    <dbReference type="NCBI Taxonomy" id="3237103"/>
    <lineage>
        <taxon>Bacteria</taxon>
        <taxon>Bacillati</taxon>
        <taxon>Bacillota</taxon>
        <taxon>Bacilli</taxon>
        <taxon>Bacillales</taxon>
        <taxon>Bacillaceae</taxon>
        <taxon>Alkalihalophilus</taxon>
    </lineage>
</organism>